<name>A0A1X7LD70_9BACT</name>
<dbReference type="InterPro" id="IPR000489">
    <property type="entry name" value="Pterin-binding_dom"/>
</dbReference>
<reference evidence="3" key="1">
    <citation type="submission" date="2017-04" db="EMBL/GenBank/DDBJ databases">
        <authorList>
            <person name="Varghese N."/>
            <person name="Submissions S."/>
        </authorList>
    </citation>
    <scope>NUCLEOTIDE SEQUENCE [LARGE SCALE GENOMIC DNA]</scope>
    <source>
        <strain evidence="3">USBA 82</strain>
    </source>
</reference>
<dbReference type="AlphaFoldDB" id="A0A1X7LD70"/>
<keyword evidence="3" id="KW-1185">Reference proteome</keyword>
<evidence type="ECO:0000313" key="2">
    <source>
        <dbReference type="EMBL" id="SMG51202.1"/>
    </source>
</evidence>
<protein>
    <submittedName>
        <fullName evidence="2">Dihydropteroate synthase</fullName>
    </submittedName>
</protein>
<evidence type="ECO:0000313" key="3">
    <source>
        <dbReference type="Proteomes" id="UP000193355"/>
    </source>
</evidence>
<proteinExistence type="predicted"/>
<sequence length="55" mass="6050">AVLGESDPANRLEATLAATALCVWQDVEIVRVHDVRENRQVIDTVWALKNASSFA</sequence>
<gene>
    <name evidence="2" type="ORF">SAMN06275492_1551</name>
</gene>
<dbReference type="PROSITE" id="PS50972">
    <property type="entry name" value="PTERIN_BINDING"/>
    <property type="match status" value="1"/>
</dbReference>
<accession>A0A1X7LD70</accession>
<organism evidence="2 3">
    <name type="scientific">Dethiosulfovibrio salsuginis</name>
    <dbReference type="NCBI Taxonomy" id="561720"/>
    <lineage>
        <taxon>Bacteria</taxon>
        <taxon>Thermotogati</taxon>
        <taxon>Synergistota</taxon>
        <taxon>Synergistia</taxon>
        <taxon>Synergistales</taxon>
        <taxon>Dethiosulfovibrionaceae</taxon>
        <taxon>Dethiosulfovibrio</taxon>
    </lineage>
</organism>
<feature type="non-terminal residue" evidence="2">
    <location>
        <position position="1"/>
    </location>
</feature>
<dbReference type="GO" id="GO:0042558">
    <property type="term" value="P:pteridine-containing compound metabolic process"/>
    <property type="evidence" value="ECO:0007669"/>
    <property type="project" value="InterPro"/>
</dbReference>
<dbReference type="EMBL" id="FXBB01000055">
    <property type="protein sequence ID" value="SMG51202.1"/>
    <property type="molecule type" value="Genomic_DNA"/>
</dbReference>
<dbReference type="Proteomes" id="UP000193355">
    <property type="component" value="Unassembled WGS sequence"/>
</dbReference>
<evidence type="ECO:0000259" key="1">
    <source>
        <dbReference type="PROSITE" id="PS50972"/>
    </source>
</evidence>
<feature type="domain" description="Pterin-binding" evidence="1">
    <location>
        <begin position="1"/>
        <end position="43"/>
    </location>
</feature>
<dbReference type="SUPFAM" id="SSF51717">
    <property type="entry name" value="Dihydropteroate synthetase-like"/>
    <property type="match status" value="1"/>
</dbReference>
<dbReference type="InterPro" id="IPR011005">
    <property type="entry name" value="Dihydropteroate_synth-like_sf"/>
</dbReference>
<dbReference type="Gene3D" id="3.20.20.20">
    <property type="entry name" value="Dihydropteroate synthase-like"/>
    <property type="match status" value="1"/>
</dbReference>